<accession>A0ABY2RGH4</accession>
<protein>
    <submittedName>
        <fullName evidence="1">Nucleotide pyrophosphohydrolase</fullName>
    </submittedName>
</protein>
<dbReference type="EMBL" id="SUMD01000010">
    <property type="protein sequence ID" value="TJZ75811.1"/>
    <property type="molecule type" value="Genomic_DNA"/>
</dbReference>
<dbReference type="PANTHER" id="PTHR46523:SF1">
    <property type="entry name" value="DCTP PYROPHOSPHATASE 1"/>
    <property type="match status" value="1"/>
</dbReference>
<evidence type="ECO:0000313" key="1">
    <source>
        <dbReference type="EMBL" id="TJZ75811.1"/>
    </source>
</evidence>
<name>A0ABY2RGH4_9NOCA</name>
<gene>
    <name evidence="1" type="ORF">FCG67_19680</name>
</gene>
<dbReference type="InterPro" id="IPR025984">
    <property type="entry name" value="DCTPP"/>
</dbReference>
<proteinExistence type="predicted"/>
<sequence>MCRHVGDDLSQLLSDQREFVRVREWEQFHTPKNLAMALGGEVGELASAIGQLLSDTPHTSPVDEIRADVVDELGDVTLYLLRLYDVAGIDPESGFDDVADLSTQPIPWPSTPAERFAVAQAVFDLAGTAGRVLETLQWEANSASMESHARVAQNLPPRLNATAESLLRVGELLGVNVVHAAAAKNGKNMTKYPVELSRGSSRKYTELDAGAH</sequence>
<dbReference type="Proteomes" id="UP000305109">
    <property type="component" value="Unassembled WGS sequence"/>
</dbReference>
<dbReference type="SUPFAM" id="SSF101386">
    <property type="entry name" value="all-alpha NTP pyrophosphatases"/>
    <property type="match status" value="1"/>
</dbReference>
<dbReference type="PANTHER" id="PTHR46523">
    <property type="entry name" value="DCTP PYROPHOSPHATASE 1"/>
    <property type="match status" value="1"/>
</dbReference>
<evidence type="ECO:0000313" key="2">
    <source>
        <dbReference type="Proteomes" id="UP000305109"/>
    </source>
</evidence>
<dbReference type="Gene3D" id="1.10.287.1080">
    <property type="entry name" value="MazG-like"/>
    <property type="match status" value="1"/>
</dbReference>
<dbReference type="InterPro" id="IPR052555">
    <property type="entry name" value="dCTP_Pyrophosphatase"/>
</dbReference>
<keyword evidence="2" id="KW-1185">Reference proteome</keyword>
<organism evidence="1 2">
    <name type="scientific">Rhodococcus oryzae</name>
    <dbReference type="NCBI Taxonomy" id="2571143"/>
    <lineage>
        <taxon>Bacteria</taxon>
        <taxon>Bacillati</taxon>
        <taxon>Actinomycetota</taxon>
        <taxon>Actinomycetes</taxon>
        <taxon>Mycobacteriales</taxon>
        <taxon>Nocardiaceae</taxon>
        <taxon>Rhodococcus</taxon>
    </lineage>
</organism>
<reference evidence="1 2" key="1">
    <citation type="submission" date="2019-04" db="EMBL/GenBank/DDBJ databases">
        <title>Rhodococcus oryzae sp. nov., a novel actinomycete isolated from rhizosphere soil of rice (Oryza sativa L.).</title>
        <authorList>
            <person name="Li C."/>
        </authorList>
    </citation>
    <scope>NUCLEOTIDE SEQUENCE [LARGE SCALE GENOMIC DNA]</scope>
    <source>
        <strain evidence="1 2">NEAU-CX67</strain>
    </source>
</reference>
<comment type="caution">
    <text evidence="1">The sequence shown here is derived from an EMBL/GenBank/DDBJ whole genome shotgun (WGS) entry which is preliminary data.</text>
</comment>
<dbReference type="CDD" id="cd11537">
    <property type="entry name" value="NTP-PPase_RS21-C6_like"/>
    <property type="match status" value="1"/>
</dbReference>